<dbReference type="AlphaFoldDB" id="A0AAQ3L8X2"/>
<evidence type="ECO:0000313" key="5">
    <source>
        <dbReference type="Proteomes" id="UP001304300"/>
    </source>
</evidence>
<dbReference type="PANTHER" id="PTHR47245:SF2">
    <property type="entry name" value="PEPTIDYL-PROLYL CIS-TRANS ISOMERASE HP_0175-RELATED"/>
    <property type="match status" value="1"/>
</dbReference>
<dbReference type="GO" id="GO:0003755">
    <property type="term" value="F:peptidyl-prolyl cis-trans isomerase activity"/>
    <property type="evidence" value="ECO:0007669"/>
    <property type="project" value="UniProtKB-KW"/>
</dbReference>
<dbReference type="InterPro" id="IPR046357">
    <property type="entry name" value="PPIase_dom_sf"/>
</dbReference>
<dbReference type="Proteomes" id="UP001304300">
    <property type="component" value="Chromosome"/>
</dbReference>
<gene>
    <name evidence="4" type="ORF">RZN69_20495</name>
</gene>
<reference evidence="4 5" key="1">
    <citation type="submission" date="2023-10" db="EMBL/GenBank/DDBJ databases">
        <title>Rubellicoccus peritrichatus gen. nov., sp. nov., isolated from an algae of coral reef tank.</title>
        <authorList>
            <person name="Luo J."/>
        </authorList>
    </citation>
    <scope>NUCLEOTIDE SEQUENCE [LARGE SCALE GENOMIC DNA]</scope>
    <source>
        <strain evidence="4 5">CR14</strain>
    </source>
</reference>
<keyword evidence="2" id="KW-0812">Transmembrane</keyword>
<dbReference type="Pfam" id="PF13624">
    <property type="entry name" value="SurA_N_3"/>
    <property type="match status" value="1"/>
</dbReference>
<dbReference type="PROSITE" id="PS50198">
    <property type="entry name" value="PPIC_PPIASE_2"/>
    <property type="match status" value="1"/>
</dbReference>
<name>A0AAQ3L8X2_9BACT</name>
<keyword evidence="2" id="KW-1133">Transmembrane helix</keyword>
<dbReference type="InterPro" id="IPR027304">
    <property type="entry name" value="Trigger_fact/SurA_dom_sf"/>
</dbReference>
<evidence type="ECO:0000313" key="4">
    <source>
        <dbReference type="EMBL" id="WOO41006.1"/>
    </source>
</evidence>
<accession>A0AAQ3L8X2</accession>
<dbReference type="InterPro" id="IPR050245">
    <property type="entry name" value="PrsA_foldase"/>
</dbReference>
<dbReference type="PANTHER" id="PTHR47245">
    <property type="entry name" value="PEPTIDYLPROLYL ISOMERASE"/>
    <property type="match status" value="1"/>
</dbReference>
<feature type="transmembrane region" description="Helical" evidence="2">
    <location>
        <begin position="21"/>
        <end position="37"/>
    </location>
</feature>
<dbReference type="SUPFAM" id="SSF109998">
    <property type="entry name" value="Triger factor/SurA peptide-binding domain-like"/>
    <property type="match status" value="1"/>
</dbReference>
<dbReference type="InterPro" id="IPR000297">
    <property type="entry name" value="PPIase_PpiC"/>
</dbReference>
<dbReference type="KEGG" id="puo:RZN69_20495"/>
<evidence type="ECO:0000256" key="1">
    <source>
        <dbReference type="PROSITE-ProRule" id="PRU00278"/>
    </source>
</evidence>
<keyword evidence="1" id="KW-0697">Rotamase</keyword>
<proteinExistence type="predicted"/>
<dbReference type="EMBL" id="CP136920">
    <property type="protein sequence ID" value="WOO41006.1"/>
    <property type="molecule type" value="Genomic_DNA"/>
</dbReference>
<dbReference type="Pfam" id="PF13145">
    <property type="entry name" value="Rotamase_2"/>
    <property type="match status" value="1"/>
</dbReference>
<dbReference type="SUPFAM" id="SSF54534">
    <property type="entry name" value="FKBP-like"/>
    <property type="match status" value="1"/>
</dbReference>
<keyword evidence="1 4" id="KW-0413">Isomerase</keyword>
<dbReference type="RefSeq" id="WP_317833324.1">
    <property type="nucleotide sequence ID" value="NZ_CP136920.1"/>
</dbReference>
<dbReference type="Gene3D" id="3.10.50.40">
    <property type="match status" value="1"/>
</dbReference>
<evidence type="ECO:0000259" key="3">
    <source>
        <dbReference type="PROSITE" id="PS50198"/>
    </source>
</evidence>
<organism evidence="4 5">
    <name type="scientific">Rubellicoccus peritrichatus</name>
    <dbReference type="NCBI Taxonomy" id="3080537"/>
    <lineage>
        <taxon>Bacteria</taxon>
        <taxon>Pseudomonadati</taxon>
        <taxon>Verrucomicrobiota</taxon>
        <taxon>Opitutia</taxon>
        <taxon>Puniceicoccales</taxon>
        <taxon>Cerasicoccaceae</taxon>
        <taxon>Rubellicoccus</taxon>
    </lineage>
</organism>
<protein>
    <submittedName>
        <fullName evidence="4">Peptidyl-prolyl cis-trans isomerase</fullName>
    </submittedName>
</protein>
<sequence>MESKIHREQFSTASVAKCVRRLFAPLLVLVIGVMFYGCSKQETIAPDKDVLAQVNDRRITADEFQYWCQRNRASSDGPEARQELLQHIIERAALVEQARSAGLDQDPELRRAIDSLIIARLKEVSREQTELKHLNDDALRAYYDEVKEERFSKPAQTQVAVLWFQTRGRPELVERYQPVLEKARAEIIADDSLAAEDGFGLWSMTYSEHAPTRFKGGVIGWLRQDASYDGMRKAVLDVANTLETPGQISSVVTTPDGIFLVRLMDQKDQRFAPFESVADLLAREWKTHQRKAQEAALLNEALASSKIQIWETHLMNVPMPEDTLRGTMQPLPLLSTKSSTFETPVSQ</sequence>
<keyword evidence="5" id="KW-1185">Reference proteome</keyword>
<evidence type="ECO:0000256" key="2">
    <source>
        <dbReference type="SAM" id="Phobius"/>
    </source>
</evidence>
<keyword evidence="2" id="KW-0472">Membrane</keyword>
<feature type="domain" description="PpiC" evidence="3">
    <location>
        <begin position="154"/>
        <end position="265"/>
    </location>
</feature>